<dbReference type="NCBIfam" id="TIGR00229">
    <property type="entry name" value="sensory_box"/>
    <property type="match status" value="1"/>
</dbReference>
<keyword evidence="3" id="KW-0408">Iron</keyword>
<sequence>MQVISVSRANCKNCYRCVRHCPVKAVKISGGQAEVVEDLCVFCGRCVIECPQNAKKVKSELEIVKDFIKSKERVIASIAPSYPAAFDVKSPYEMYTMLKNLGFCGAEETAVGAELVSSEFRKVAETSDVYPVITTACPVVKNLVEKYHPALMKNLAPLVSPMVAHARFLKKRFGKDVKVVFIGPCVAKKAEARDCSVSGDMDAVLTFQELKEWLSEENKASTLVDVYAKESTLEPFEARNYPLPGGLLKTSHIKGDFLSEEVLVADGIEECKELLDAIEKGKVNAKILEMMACSGGCLGGPMMPRENSLYERRAKLLSFIRENRRVENSKIRDYLFEIDLGRTFERKVPNIAEPTEEDIKKILYKIGKTSPEKELNCGACGYSSCREKAAAVFRGMAEVDMCIPYMRSRAESLANLIIDNTPNAVILVDKDLKVREINRAGERMLGVEKEEVLGRPLSDFMDDGDVGWVLVNKSSLSSKKENYPRDFMTVLESILYIEDAQLALVIMQDISEQERQRKELERVREETVKKAQEVINKQMRVAQEIAGLLGETTAESKVLLLRLIELVKSGGKEP</sequence>
<dbReference type="PROSITE" id="PS00198">
    <property type="entry name" value="4FE4S_FER_1"/>
    <property type="match status" value="1"/>
</dbReference>
<evidence type="ECO:0000256" key="5">
    <source>
        <dbReference type="SAM" id="Coils"/>
    </source>
</evidence>
<name>A0A140LAB9_9FIRM</name>
<dbReference type="Pfam" id="PF13187">
    <property type="entry name" value="Fer4_9"/>
    <property type="match status" value="1"/>
</dbReference>
<keyword evidence="1" id="KW-0004">4Fe-4S</keyword>
<dbReference type="PROSITE" id="PS51656">
    <property type="entry name" value="4FE4S"/>
    <property type="match status" value="1"/>
</dbReference>
<evidence type="ECO:0000256" key="2">
    <source>
        <dbReference type="ARBA" id="ARBA00022723"/>
    </source>
</evidence>
<dbReference type="GO" id="GO:0046872">
    <property type="term" value="F:metal ion binding"/>
    <property type="evidence" value="ECO:0007669"/>
    <property type="project" value="UniProtKB-KW"/>
</dbReference>
<dbReference type="AlphaFoldDB" id="A0A140LAB9"/>
<dbReference type="EC" id="1.12.7.2" evidence="9"/>
<dbReference type="InterPro" id="IPR007202">
    <property type="entry name" value="4Fe-4S_dom"/>
</dbReference>
<dbReference type="InterPro" id="IPR017896">
    <property type="entry name" value="4Fe4S_Fe-S-bd"/>
</dbReference>
<keyword evidence="4" id="KW-0411">Iron-sulfur</keyword>
<dbReference type="PANTHER" id="PTHR11615">
    <property type="entry name" value="NITRATE, FORMATE, IRON DEHYDROGENASE"/>
    <property type="match status" value="1"/>
</dbReference>
<dbReference type="GO" id="GO:0006355">
    <property type="term" value="P:regulation of DNA-templated transcription"/>
    <property type="evidence" value="ECO:0007669"/>
    <property type="project" value="InterPro"/>
</dbReference>
<dbReference type="EMBL" id="LOED01000010">
    <property type="protein sequence ID" value="KXG77494.1"/>
    <property type="molecule type" value="Genomic_DNA"/>
</dbReference>
<dbReference type="CDD" id="cd00130">
    <property type="entry name" value="PAS"/>
    <property type="match status" value="1"/>
</dbReference>
<dbReference type="Proteomes" id="UP000070427">
    <property type="component" value="Unassembled WGS sequence"/>
</dbReference>
<gene>
    <name evidence="9" type="ORF">AN618_10460</name>
</gene>
<accession>A0A140LAB9</accession>
<dbReference type="SUPFAM" id="SSF55785">
    <property type="entry name" value="PYP-like sensor domain (PAS domain)"/>
    <property type="match status" value="1"/>
</dbReference>
<dbReference type="PATRIC" id="fig|520764.3.peg.1080"/>
<organism evidence="9 10">
    <name type="scientific">Fervidicola ferrireducens</name>
    <dbReference type="NCBI Taxonomy" id="520764"/>
    <lineage>
        <taxon>Bacteria</taxon>
        <taxon>Bacillati</taxon>
        <taxon>Bacillota</taxon>
        <taxon>Clostridia</taxon>
        <taxon>Thermosediminibacterales</taxon>
        <taxon>Thermosediminibacteraceae</taxon>
        <taxon>Fervidicola</taxon>
    </lineage>
</organism>
<feature type="domain" description="PAS" evidence="6">
    <location>
        <begin position="410"/>
        <end position="465"/>
    </location>
</feature>
<evidence type="ECO:0000313" key="10">
    <source>
        <dbReference type="Proteomes" id="UP000070427"/>
    </source>
</evidence>
<dbReference type="PROSITE" id="PS51379">
    <property type="entry name" value="4FE4S_FER_2"/>
    <property type="match status" value="2"/>
</dbReference>
<feature type="domain" description="4Fe-4S ferredoxin-type" evidence="7">
    <location>
        <begin position="2"/>
        <end position="30"/>
    </location>
</feature>
<dbReference type="SMART" id="SM00091">
    <property type="entry name" value="PAS"/>
    <property type="match status" value="1"/>
</dbReference>
<feature type="coiled-coil region" evidence="5">
    <location>
        <begin position="506"/>
        <end position="537"/>
    </location>
</feature>
<dbReference type="SUPFAM" id="SSF54862">
    <property type="entry name" value="4Fe-4S ferredoxins"/>
    <property type="match status" value="1"/>
</dbReference>
<dbReference type="Gene3D" id="3.30.450.20">
    <property type="entry name" value="PAS domain"/>
    <property type="match status" value="1"/>
</dbReference>
<dbReference type="InParanoid" id="A0A140LAB9"/>
<evidence type="ECO:0000256" key="1">
    <source>
        <dbReference type="ARBA" id="ARBA00022485"/>
    </source>
</evidence>
<feature type="domain" description="4Fe-4S ferredoxin-type" evidence="7">
    <location>
        <begin position="31"/>
        <end position="60"/>
    </location>
</feature>
<dbReference type="InterPro" id="IPR050340">
    <property type="entry name" value="Cytosolic_Fe-S_CAF"/>
</dbReference>
<dbReference type="Gene3D" id="3.30.70.20">
    <property type="match status" value="1"/>
</dbReference>
<evidence type="ECO:0000259" key="7">
    <source>
        <dbReference type="PROSITE" id="PS51379"/>
    </source>
</evidence>
<dbReference type="InterPro" id="IPR009016">
    <property type="entry name" value="Fe_hydrogenase"/>
</dbReference>
<evidence type="ECO:0000256" key="4">
    <source>
        <dbReference type="ARBA" id="ARBA00023014"/>
    </source>
</evidence>
<keyword evidence="9" id="KW-0560">Oxidoreductase</keyword>
<dbReference type="InterPro" id="IPR035965">
    <property type="entry name" value="PAS-like_dom_sf"/>
</dbReference>
<feature type="domain" description="4Fe-4S" evidence="8">
    <location>
        <begin position="357"/>
        <end position="419"/>
    </location>
</feature>
<dbReference type="SUPFAM" id="SSF53920">
    <property type="entry name" value="Fe-only hydrogenase"/>
    <property type="match status" value="1"/>
</dbReference>
<evidence type="ECO:0000313" key="9">
    <source>
        <dbReference type="EMBL" id="KXG77494.1"/>
    </source>
</evidence>
<dbReference type="STRING" id="520764.AN618_10460"/>
<dbReference type="Pfam" id="PF02906">
    <property type="entry name" value="Fe_hyd_lg_C"/>
    <property type="match status" value="1"/>
</dbReference>
<protein>
    <submittedName>
        <fullName evidence="9">Iron hydrogenase 1</fullName>
        <ecNumber evidence="9">1.12.7.2</ecNumber>
    </submittedName>
</protein>
<reference evidence="9 10" key="1">
    <citation type="submission" date="2015-12" db="EMBL/GenBank/DDBJ databases">
        <title>Draft genome sequnece of Fervidicola ferrireducens strain Y170.</title>
        <authorList>
            <person name="Patel B.K."/>
        </authorList>
    </citation>
    <scope>NUCLEOTIDE SEQUENCE [LARGE SCALE GENOMIC DNA]</scope>
    <source>
        <strain evidence="9 10">Y170</strain>
    </source>
</reference>
<evidence type="ECO:0000256" key="3">
    <source>
        <dbReference type="ARBA" id="ARBA00023004"/>
    </source>
</evidence>
<dbReference type="InterPro" id="IPR000014">
    <property type="entry name" value="PAS"/>
</dbReference>
<dbReference type="RefSeq" id="WP_066352894.1">
    <property type="nucleotide sequence ID" value="NZ_LOED01000010.1"/>
</dbReference>
<keyword evidence="5" id="KW-0175">Coiled coil</keyword>
<evidence type="ECO:0000259" key="6">
    <source>
        <dbReference type="PROSITE" id="PS50112"/>
    </source>
</evidence>
<dbReference type="OrthoDB" id="9798098at2"/>
<comment type="caution">
    <text evidence="9">The sequence shown here is derived from an EMBL/GenBank/DDBJ whole genome shotgun (WGS) entry which is preliminary data.</text>
</comment>
<dbReference type="Pfam" id="PF04060">
    <property type="entry name" value="FeS"/>
    <property type="match status" value="1"/>
</dbReference>
<proteinExistence type="predicted"/>
<dbReference type="InterPro" id="IPR017900">
    <property type="entry name" value="4Fe4S_Fe_S_CS"/>
</dbReference>
<dbReference type="Pfam" id="PF00989">
    <property type="entry name" value="PAS"/>
    <property type="match status" value="1"/>
</dbReference>
<dbReference type="Gene3D" id="3.40.950.10">
    <property type="entry name" value="Fe-only Hydrogenase (Larger Subunit), Chain L, domain 3"/>
    <property type="match status" value="1"/>
</dbReference>
<dbReference type="InterPro" id="IPR004108">
    <property type="entry name" value="Fe_hydrogenase_lsu_C"/>
</dbReference>
<dbReference type="GO" id="GO:0008901">
    <property type="term" value="F:ferredoxin hydrogenase activity"/>
    <property type="evidence" value="ECO:0007669"/>
    <property type="project" value="UniProtKB-EC"/>
</dbReference>
<dbReference type="GO" id="GO:0051539">
    <property type="term" value="F:4 iron, 4 sulfur cluster binding"/>
    <property type="evidence" value="ECO:0007669"/>
    <property type="project" value="UniProtKB-KW"/>
</dbReference>
<dbReference type="InterPro" id="IPR013767">
    <property type="entry name" value="PAS_fold"/>
</dbReference>
<dbReference type="Gene3D" id="1.10.15.40">
    <property type="entry name" value="Electron transport complex subunit B, putative Fe-S cluster"/>
    <property type="match status" value="1"/>
</dbReference>
<keyword evidence="10" id="KW-1185">Reference proteome</keyword>
<keyword evidence="2" id="KW-0479">Metal-binding</keyword>
<evidence type="ECO:0000259" key="8">
    <source>
        <dbReference type="PROSITE" id="PS51656"/>
    </source>
</evidence>
<dbReference type="PROSITE" id="PS50112">
    <property type="entry name" value="PAS"/>
    <property type="match status" value="1"/>
</dbReference>